<name>A0A1X2I435_9FUNG</name>
<keyword evidence="6" id="KW-1185">Reference proteome</keyword>
<dbReference type="InterPro" id="IPR016181">
    <property type="entry name" value="Acyl_CoA_acyltransferase"/>
</dbReference>
<comment type="caution">
    <text evidence="5">The sequence shown here is derived from an EMBL/GenBank/DDBJ whole genome shotgun (WGS) entry which is preliminary data.</text>
</comment>
<feature type="compositionally biased region" description="Polar residues" evidence="2">
    <location>
        <begin position="371"/>
        <end position="384"/>
    </location>
</feature>
<keyword evidence="3" id="KW-0812">Transmembrane</keyword>
<dbReference type="AlphaFoldDB" id="A0A1X2I435"/>
<proteinExistence type="predicted"/>
<gene>
    <name evidence="5" type="ORF">BCR42DRAFT_424204</name>
</gene>
<keyword evidence="3" id="KW-0472">Membrane</keyword>
<feature type="transmembrane region" description="Helical" evidence="3">
    <location>
        <begin position="89"/>
        <end position="109"/>
    </location>
</feature>
<dbReference type="OrthoDB" id="2317955at2759"/>
<feature type="compositionally biased region" description="Basic residues" evidence="2">
    <location>
        <begin position="171"/>
        <end position="180"/>
    </location>
</feature>
<evidence type="ECO:0000313" key="5">
    <source>
        <dbReference type="EMBL" id="ORZ08883.1"/>
    </source>
</evidence>
<feature type="region of interest" description="Disordered" evidence="2">
    <location>
        <begin position="371"/>
        <end position="392"/>
    </location>
</feature>
<keyword evidence="3" id="KW-1133">Transmembrane helix</keyword>
<evidence type="ECO:0000313" key="6">
    <source>
        <dbReference type="Proteomes" id="UP000193560"/>
    </source>
</evidence>
<sequence>MSDSSAGPSTSSPSTASPRLVLRSYRPSDFEQVDFIFYSTYFGLVPEGVKQKLRSPLFWLGWIAVYAYLLAIVPVLLADMSVPSWSARVLQVFMTISWGLVSFAAVFVVTDRLDVVNHIEKARQNDLRDPEVSYMNIIKEEQIVSDDATEQQQQQQQQQEEGETSTATTTSKRKSTPKKRVTFDKDTKPATEIVRTVRSKDEQTKSHFWVLSMDGQICGTIGLAQYSTVQYDRRPPLAPGWKKIGQALCNRYGVTPPSIFQFDASAHAHDTVFAKAHAPHTATLQRLAVKQEFQGCGLASILITRAMSWAHQQGITQIFAVTNEMHSQAAEILSKHHQFTKVSSERKGWLGQHETTWVCHVEQWNEQHADQSGSLFKDTNNNASTTTTTTTD</sequence>
<dbReference type="Proteomes" id="UP000193560">
    <property type="component" value="Unassembled WGS sequence"/>
</dbReference>
<dbReference type="GO" id="GO:0008080">
    <property type="term" value="F:N-acetyltransferase activity"/>
    <property type="evidence" value="ECO:0007669"/>
    <property type="project" value="InterPro"/>
</dbReference>
<feature type="compositionally biased region" description="Low complexity" evidence="2">
    <location>
        <begin position="150"/>
        <end position="170"/>
    </location>
</feature>
<evidence type="ECO:0000256" key="1">
    <source>
        <dbReference type="ARBA" id="ARBA00022679"/>
    </source>
</evidence>
<dbReference type="CDD" id="cd04301">
    <property type="entry name" value="NAT_SF"/>
    <property type="match status" value="1"/>
</dbReference>
<dbReference type="SUPFAM" id="SSF55729">
    <property type="entry name" value="Acyl-CoA N-acyltransferases (Nat)"/>
    <property type="match status" value="1"/>
</dbReference>
<dbReference type="Gene3D" id="3.40.630.30">
    <property type="match status" value="1"/>
</dbReference>
<accession>A0A1X2I435</accession>
<dbReference type="PANTHER" id="PTHR13947">
    <property type="entry name" value="GNAT FAMILY N-ACETYLTRANSFERASE"/>
    <property type="match status" value="1"/>
</dbReference>
<dbReference type="Pfam" id="PF00583">
    <property type="entry name" value="Acetyltransf_1"/>
    <property type="match status" value="1"/>
</dbReference>
<dbReference type="EMBL" id="MCGE01000029">
    <property type="protein sequence ID" value="ORZ08883.1"/>
    <property type="molecule type" value="Genomic_DNA"/>
</dbReference>
<feature type="transmembrane region" description="Helical" evidence="3">
    <location>
        <begin position="57"/>
        <end position="77"/>
    </location>
</feature>
<feature type="domain" description="N-acetyltransferase" evidence="4">
    <location>
        <begin position="200"/>
        <end position="323"/>
    </location>
</feature>
<protein>
    <recommendedName>
        <fullName evidence="4">N-acetyltransferase domain-containing protein</fullName>
    </recommendedName>
</protein>
<dbReference type="InterPro" id="IPR050769">
    <property type="entry name" value="NAT_camello-type"/>
</dbReference>
<organism evidence="5 6">
    <name type="scientific">Absidia repens</name>
    <dbReference type="NCBI Taxonomy" id="90262"/>
    <lineage>
        <taxon>Eukaryota</taxon>
        <taxon>Fungi</taxon>
        <taxon>Fungi incertae sedis</taxon>
        <taxon>Mucoromycota</taxon>
        <taxon>Mucoromycotina</taxon>
        <taxon>Mucoromycetes</taxon>
        <taxon>Mucorales</taxon>
        <taxon>Cunninghamellaceae</taxon>
        <taxon>Absidia</taxon>
    </lineage>
</organism>
<reference evidence="5 6" key="1">
    <citation type="submission" date="2016-07" db="EMBL/GenBank/DDBJ databases">
        <title>Pervasive Adenine N6-methylation of Active Genes in Fungi.</title>
        <authorList>
            <consortium name="DOE Joint Genome Institute"/>
            <person name="Mondo S.J."/>
            <person name="Dannebaum R.O."/>
            <person name="Kuo R.C."/>
            <person name="Labutti K."/>
            <person name="Haridas S."/>
            <person name="Kuo A."/>
            <person name="Salamov A."/>
            <person name="Ahrendt S.R."/>
            <person name="Lipzen A."/>
            <person name="Sullivan W."/>
            <person name="Andreopoulos W.B."/>
            <person name="Clum A."/>
            <person name="Lindquist E."/>
            <person name="Daum C."/>
            <person name="Ramamoorthy G.K."/>
            <person name="Gryganskyi A."/>
            <person name="Culley D."/>
            <person name="Magnuson J.K."/>
            <person name="James T.Y."/>
            <person name="O'Malley M.A."/>
            <person name="Stajich J.E."/>
            <person name="Spatafora J.W."/>
            <person name="Visel A."/>
            <person name="Grigoriev I.V."/>
        </authorList>
    </citation>
    <scope>NUCLEOTIDE SEQUENCE [LARGE SCALE GENOMIC DNA]</scope>
    <source>
        <strain evidence="5 6">NRRL 1336</strain>
    </source>
</reference>
<evidence type="ECO:0000259" key="4">
    <source>
        <dbReference type="Pfam" id="PF00583"/>
    </source>
</evidence>
<dbReference type="PANTHER" id="PTHR13947:SF37">
    <property type="entry name" value="LD18367P"/>
    <property type="match status" value="1"/>
</dbReference>
<dbReference type="STRING" id="90262.A0A1X2I435"/>
<evidence type="ECO:0000256" key="3">
    <source>
        <dbReference type="SAM" id="Phobius"/>
    </source>
</evidence>
<evidence type="ECO:0000256" key="2">
    <source>
        <dbReference type="SAM" id="MobiDB-lite"/>
    </source>
</evidence>
<feature type="region of interest" description="Disordered" evidence="2">
    <location>
        <begin position="146"/>
        <end position="187"/>
    </location>
</feature>
<dbReference type="InterPro" id="IPR000182">
    <property type="entry name" value="GNAT_dom"/>
</dbReference>
<keyword evidence="1" id="KW-0808">Transferase</keyword>